<dbReference type="PRINTS" id="PR00037">
    <property type="entry name" value="HTHLACR"/>
</dbReference>
<evidence type="ECO:0000313" key="4">
    <source>
        <dbReference type="EMBL" id="MPM21130.1"/>
    </source>
</evidence>
<name>A0A644XY21_9ZZZZ</name>
<organism evidence="4">
    <name type="scientific">bioreactor metagenome</name>
    <dbReference type="NCBI Taxonomy" id="1076179"/>
    <lineage>
        <taxon>unclassified sequences</taxon>
        <taxon>metagenomes</taxon>
        <taxon>ecological metagenomes</taxon>
    </lineage>
</organism>
<dbReference type="InterPro" id="IPR036390">
    <property type="entry name" value="WH_DNA-bd_sf"/>
</dbReference>
<accession>A0A644XY21</accession>
<dbReference type="PANTHER" id="PTHR30363:SF44">
    <property type="entry name" value="AGA OPERON TRANSCRIPTIONAL REPRESSOR-RELATED"/>
    <property type="match status" value="1"/>
</dbReference>
<proteinExistence type="predicted"/>
<dbReference type="InterPro" id="IPR001034">
    <property type="entry name" value="DeoR_HTH"/>
</dbReference>
<reference evidence="4" key="1">
    <citation type="submission" date="2019-08" db="EMBL/GenBank/DDBJ databases">
        <authorList>
            <person name="Kucharzyk K."/>
            <person name="Murdoch R.W."/>
            <person name="Higgins S."/>
            <person name="Loffler F."/>
        </authorList>
    </citation>
    <scope>NUCLEOTIDE SEQUENCE</scope>
</reference>
<protein>
    <submittedName>
        <fullName evidence="4">Glucitol operon repressor</fullName>
    </submittedName>
</protein>
<dbReference type="InterPro" id="IPR036388">
    <property type="entry name" value="WH-like_DNA-bd_sf"/>
</dbReference>
<dbReference type="InterPro" id="IPR037171">
    <property type="entry name" value="NagB/RpiA_transferase-like"/>
</dbReference>
<dbReference type="PANTHER" id="PTHR30363">
    <property type="entry name" value="HTH-TYPE TRANSCRIPTIONAL REGULATOR SRLR-RELATED"/>
    <property type="match status" value="1"/>
</dbReference>
<dbReference type="SUPFAM" id="SSF46785">
    <property type="entry name" value="Winged helix' DNA-binding domain"/>
    <property type="match status" value="1"/>
</dbReference>
<dbReference type="GO" id="GO:0003700">
    <property type="term" value="F:DNA-binding transcription factor activity"/>
    <property type="evidence" value="ECO:0007669"/>
    <property type="project" value="InterPro"/>
</dbReference>
<gene>
    <name evidence="4" type="primary">srlR_8</name>
    <name evidence="4" type="ORF">SDC9_67573</name>
</gene>
<dbReference type="Pfam" id="PF00455">
    <property type="entry name" value="DeoRC"/>
    <property type="match status" value="1"/>
</dbReference>
<evidence type="ECO:0000256" key="1">
    <source>
        <dbReference type="ARBA" id="ARBA00023015"/>
    </source>
</evidence>
<dbReference type="SUPFAM" id="SSF100950">
    <property type="entry name" value="NagB/RpiA/CoA transferase-like"/>
    <property type="match status" value="1"/>
</dbReference>
<dbReference type="EMBL" id="VSSQ01003527">
    <property type="protein sequence ID" value="MPM21130.1"/>
    <property type="molecule type" value="Genomic_DNA"/>
</dbReference>
<dbReference type="Gene3D" id="3.40.50.1360">
    <property type="match status" value="1"/>
</dbReference>
<evidence type="ECO:0000259" key="3">
    <source>
        <dbReference type="PROSITE" id="PS51000"/>
    </source>
</evidence>
<comment type="caution">
    <text evidence="4">The sequence shown here is derived from an EMBL/GenBank/DDBJ whole genome shotgun (WGS) entry which is preliminary data.</text>
</comment>
<keyword evidence="1" id="KW-0805">Transcription regulation</keyword>
<dbReference type="InterPro" id="IPR050313">
    <property type="entry name" value="Carb_Metab_HTH_regulators"/>
</dbReference>
<dbReference type="SMART" id="SM01134">
    <property type="entry name" value="DeoRC"/>
    <property type="match status" value="1"/>
</dbReference>
<dbReference type="InterPro" id="IPR014036">
    <property type="entry name" value="DeoR-like_C"/>
</dbReference>
<feature type="domain" description="HTH deoR-type" evidence="3">
    <location>
        <begin position="1"/>
        <end position="55"/>
    </location>
</feature>
<keyword evidence="2" id="KW-0804">Transcription</keyword>
<dbReference type="SMART" id="SM00420">
    <property type="entry name" value="HTH_DEOR"/>
    <property type="match status" value="1"/>
</dbReference>
<dbReference type="Gene3D" id="1.10.10.10">
    <property type="entry name" value="Winged helix-like DNA-binding domain superfamily/Winged helix DNA-binding domain"/>
    <property type="match status" value="1"/>
</dbReference>
<dbReference type="AlphaFoldDB" id="A0A644XY21"/>
<dbReference type="Pfam" id="PF08220">
    <property type="entry name" value="HTH_DeoR"/>
    <property type="match status" value="1"/>
</dbReference>
<sequence length="251" mass="28010">MIDRNEVLDYIRQSNFVSTQLLCEHFQVSESTIRRVLEKLEENCQITRIHGGAMSVADFGQMTDFQMRNRINKAQKVAIAKKATSLIKKHDTIILMGGTTVCEMCPFIEHMNVTVVTNSILVLNSLRYSTTIQLIILGGLYNYREEESSGLIYNTGLERLKADFMFMGAAGFDERFGFTITNASADIYEHCMSCSKEVSVLADSSKYRSMQGGATITATPEQVHYLFTDPALDPGAKTALESMGIQIVLSE</sequence>
<evidence type="ECO:0000256" key="2">
    <source>
        <dbReference type="ARBA" id="ARBA00023163"/>
    </source>
</evidence>
<dbReference type="PROSITE" id="PS51000">
    <property type="entry name" value="HTH_DEOR_2"/>
    <property type="match status" value="1"/>
</dbReference>